<dbReference type="AlphaFoldDB" id="A0A1S1LWL0"/>
<accession>A0A1S1LWL0</accession>
<evidence type="ECO:0008006" key="4">
    <source>
        <dbReference type="Google" id="ProtNLM"/>
    </source>
</evidence>
<dbReference type="Proteomes" id="UP000179441">
    <property type="component" value="Unassembled WGS sequence"/>
</dbReference>
<evidence type="ECO:0000313" key="3">
    <source>
        <dbReference type="Proteomes" id="UP000179441"/>
    </source>
</evidence>
<dbReference type="EMBL" id="MLIS01000488">
    <property type="protein sequence ID" value="OHU68646.1"/>
    <property type="molecule type" value="Genomic_DNA"/>
</dbReference>
<organism evidence="2 3">
    <name type="scientific">Mycobacteroides chelonae</name>
    <name type="common">Mycobacterium chelonae</name>
    <dbReference type="NCBI Taxonomy" id="1774"/>
    <lineage>
        <taxon>Bacteria</taxon>
        <taxon>Bacillati</taxon>
        <taxon>Actinomycetota</taxon>
        <taxon>Actinomycetes</taxon>
        <taxon>Mycobacteriales</taxon>
        <taxon>Mycobacteriaceae</taxon>
        <taxon>Mycobacteroides</taxon>
    </lineage>
</organism>
<feature type="region of interest" description="Disordered" evidence="1">
    <location>
        <begin position="146"/>
        <end position="173"/>
    </location>
</feature>
<reference evidence="2 3" key="1">
    <citation type="submission" date="2016-10" db="EMBL/GenBank/DDBJ databases">
        <title>Evaluation of Human, Veterinary and Environmental Mycobacterium chelonae Isolates by Core Genome Phylogenomic Analysis, Targeted Gene Comparison, and Anti-microbial Susceptibility Patterns: A Tale of Mistaken Identities.</title>
        <authorList>
            <person name="Fogelson S.B."/>
            <person name="Camus A.C."/>
            <person name="Lorenz W."/>
            <person name="Vasireddy R."/>
            <person name="Vasireddy S."/>
            <person name="Smith T."/>
            <person name="Brown-Elliott B.A."/>
            <person name="Wallace R.J.Jr."/>
            <person name="Hasan N.A."/>
            <person name="Reischl U."/>
            <person name="Sanchez S."/>
        </authorList>
    </citation>
    <scope>NUCLEOTIDE SEQUENCE [LARGE SCALE GENOMIC DNA]</scope>
    <source>
        <strain evidence="2 3">15518</strain>
    </source>
</reference>
<sequence length="173" mass="18777">DYPAGNHVRADQRVAYDQSPRFGGARHAVWATCTATAYSQPIRTENAVHTVEHGAVGPTYDPQRLTGEQVSGLINLVDGQPDTVLSLYPGLDTVVSVRSWGHQLKLDDPTDERLPRFITALRQNPNTYPEPGASCSALYFDTANPPAFDPCPPEPDAVPVTPATATRAQADRR</sequence>
<proteinExistence type="predicted"/>
<feature type="non-terminal residue" evidence="2">
    <location>
        <position position="1"/>
    </location>
</feature>
<dbReference type="Pfam" id="PF11303">
    <property type="entry name" value="DUF3105"/>
    <property type="match status" value="1"/>
</dbReference>
<dbReference type="InterPro" id="IPR021454">
    <property type="entry name" value="DUF3105"/>
</dbReference>
<evidence type="ECO:0000256" key="1">
    <source>
        <dbReference type="SAM" id="MobiDB-lite"/>
    </source>
</evidence>
<feature type="compositionally biased region" description="Pro residues" evidence="1">
    <location>
        <begin position="147"/>
        <end position="156"/>
    </location>
</feature>
<gene>
    <name evidence="2" type="ORF">BKG84_29240</name>
</gene>
<feature type="compositionally biased region" description="Low complexity" evidence="1">
    <location>
        <begin position="157"/>
        <end position="166"/>
    </location>
</feature>
<name>A0A1S1LWL0_MYCCH</name>
<keyword evidence="3" id="KW-1185">Reference proteome</keyword>
<comment type="caution">
    <text evidence="2">The sequence shown here is derived from an EMBL/GenBank/DDBJ whole genome shotgun (WGS) entry which is preliminary data.</text>
</comment>
<dbReference type="RefSeq" id="WP_070953064.1">
    <property type="nucleotide sequence ID" value="NZ_MLIS01000488.1"/>
</dbReference>
<protein>
    <recommendedName>
        <fullName evidence="4">DUF3105 domain-containing protein</fullName>
    </recommendedName>
</protein>
<evidence type="ECO:0000313" key="2">
    <source>
        <dbReference type="EMBL" id="OHU68646.1"/>
    </source>
</evidence>